<protein>
    <submittedName>
        <fullName evidence="2">Uncharacterized protein</fullName>
    </submittedName>
</protein>
<accession>A0A3N4KFF3</accession>
<proteinExistence type="predicted"/>
<evidence type="ECO:0000313" key="3">
    <source>
        <dbReference type="Proteomes" id="UP000276215"/>
    </source>
</evidence>
<dbReference type="AlphaFoldDB" id="A0A3N4KFF3"/>
<gene>
    <name evidence="2" type="ORF">L873DRAFT_1274681</name>
</gene>
<organism evidence="2 3">
    <name type="scientific">Choiromyces venosus 120613-1</name>
    <dbReference type="NCBI Taxonomy" id="1336337"/>
    <lineage>
        <taxon>Eukaryota</taxon>
        <taxon>Fungi</taxon>
        <taxon>Dikarya</taxon>
        <taxon>Ascomycota</taxon>
        <taxon>Pezizomycotina</taxon>
        <taxon>Pezizomycetes</taxon>
        <taxon>Pezizales</taxon>
        <taxon>Tuberaceae</taxon>
        <taxon>Choiromyces</taxon>
    </lineage>
</organism>
<feature type="region of interest" description="Disordered" evidence="1">
    <location>
        <begin position="33"/>
        <end position="69"/>
    </location>
</feature>
<dbReference type="Proteomes" id="UP000276215">
    <property type="component" value="Unassembled WGS sequence"/>
</dbReference>
<dbReference type="OrthoDB" id="10628339at2759"/>
<evidence type="ECO:0000313" key="2">
    <source>
        <dbReference type="EMBL" id="RPB04615.1"/>
    </source>
</evidence>
<name>A0A3N4KFF3_9PEZI</name>
<evidence type="ECO:0000256" key="1">
    <source>
        <dbReference type="SAM" id="MobiDB-lite"/>
    </source>
</evidence>
<sequence length="146" mass="15810">MAPPSPVENVSCSAVDHLPLPIFPQATTTEYAPAVTHSPRPSPTVTRSHPQSPAVLGSPRQFPASPHADLSYLTGPAVLRNNCRPEVSRTGVHRILPSRPVQGSWQSSRRALRGPRTVENTGWGTIVRVAGRKMIVKTVFVTAHKE</sequence>
<reference evidence="2 3" key="1">
    <citation type="journal article" date="2018" name="Nat. Ecol. Evol.">
        <title>Pezizomycetes genomes reveal the molecular basis of ectomycorrhizal truffle lifestyle.</title>
        <authorList>
            <person name="Murat C."/>
            <person name="Payen T."/>
            <person name="Noel B."/>
            <person name="Kuo A."/>
            <person name="Morin E."/>
            <person name="Chen J."/>
            <person name="Kohler A."/>
            <person name="Krizsan K."/>
            <person name="Balestrini R."/>
            <person name="Da Silva C."/>
            <person name="Montanini B."/>
            <person name="Hainaut M."/>
            <person name="Levati E."/>
            <person name="Barry K.W."/>
            <person name="Belfiori B."/>
            <person name="Cichocki N."/>
            <person name="Clum A."/>
            <person name="Dockter R.B."/>
            <person name="Fauchery L."/>
            <person name="Guy J."/>
            <person name="Iotti M."/>
            <person name="Le Tacon F."/>
            <person name="Lindquist E.A."/>
            <person name="Lipzen A."/>
            <person name="Malagnac F."/>
            <person name="Mello A."/>
            <person name="Molinier V."/>
            <person name="Miyauchi S."/>
            <person name="Poulain J."/>
            <person name="Riccioni C."/>
            <person name="Rubini A."/>
            <person name="Sitrit Y."/>
            <person name="Splivallo R."/>
            <person name="Traeger S."/>
            <person name="Wang M."/>
            <person name="Zifcakova L."/>
            <person name="Wipf D."/>
            <person name="Zambonelli A."/>
            <person name="Paolocci F."/>
            <person name="Nowrousian M."/>
            <person name="Ottonello S."/>
            <person name="Baldrian P."/>
            <person name="Spatafora J.W."/>
            <person name="Henrissat B."/>
            <person name="Nagy L.G."/>
            <person name="Aury J.M."/>
            <person name="Wincker P."/>
            <person name="Grigoriev I.V."/>
            <person name="Bonfante P."/>
            <person name="Martin F.M."/>
        </authorList>
    </citation>
    <scope>NUCLEOTIDE SEQUENCE [LARGE SCALE GENOMIC DNA]</scope>
    <source>
        <strain evidence="2 3">120613-1</strain>
    </source>
</reference>
<keyword evidence="3" id="KW-1185">Reference proteome</keyword>
<dbReference type="EMBL" id="ML120357">
    <property type="protein sequence ID" value="RPB04615.1"/>
    <property type="molecule type" value="Genomic_DNA"/>
</dbReference>